<gene>
    <name evidence="5" type="ORF">F503_00921</name>
</gene>
<dbReference type="Proteomes" id="UP000016923">
    <property type="component" value="Unassembled WGS sequence"/>
</dbReference>
<feature type="compositionally biased region" description="Polar residues" evidence="3">
    <location>
        <begin position="635"/>
        <end position="646"/>
    </location>
</feature>
<feature type="region of interest" description="Disordered" evidence="3">
    <location>
        <begin position="362"/>
        <end position="401"/>
    </location>
</feature>
<dbReference type="InterPro" id="IPR007219">
    <property type="entry name" value="XnlR_reg_dom"/>
</dbReference>
<feature type="region of interest" description="Disordered" evidence="3">
    <location>
        <begin position="606"/>
        <end position="828"/>
    </location>
</feature>
<evidence type="ECO:0000313" key="6">
    <source>
        <dbReference type="Proteomes" id="UP000016923"/>
    </source>
</evidence>
<dbReference type="GO" id="GO:0006351">
    <property type="term" value="P:DNA-templated transcription"/>
    <property type="evidence" value="ECO:0007669"/>
    <property type="project" value="InterPro"/>
</dbReference>
<evidence type="ECO:0000256" key="2">
    <source>
        <dbReference type="ARBA" id="ARBA00023242"/>
    </source>
</evidence>
<evidence type="ECO:0000259" key="4">
    <source>
        <dbReference type="PROSITE" id="PS50048"/>
    </source>
</evidence>
<dbReference type="GO" id="GO:0000981">
    <property type="term" value="F:DNA-binding transcription factor activity, RNA polymerase II-specific"/>
    <property type="evidence" value="ECO:0007669"/>
    <property type="project" value="InterPro"/>
</dbReference>
<dbReference type="Pfam" id="PF00172">
    <property type="entry name" value="Zn_clus"/>
    <property type="match status" value="1"/>
</dbReference>
<feature type="region of interest" description="Disordered" evidence="3">
    <location>
        <begin position="56"/>
        <end position="129"/>
    </location>
</feature>
<proteinExistence type="predicted"/>
<dbReference type="InterPro" id="IPR036864">
    <property type="entry name" value="Zn2-C6_fun-type_DNA-bd_sf"/>
</dbReference>
<feature type="compositionally biased region" description="Low complexity" evidence="3">
    <location>
        <begin position="621"/>
        <end position="634"/>
    </location>
</feature>
<dbReference type="GO" id="GO:0008270">
    <property type="term" value="F:zinc ion binding"/>
    <property type="evidence" value="ECO:0007669"/>
    <property type="project" value="InterPro"/>
</dbReference>
<dbReference type="CDD" id="cd00067">
    <property type="entry name" value="GAL4"/>
    <property type="match status" value="1"/>
</dbReference>
<sequence>MIMASSSSARPQRLLRISKACDFCHKRRIKCQDSPGDVVSRCRNCAEFDIPCTYARPSRRGRGSPQPSRPSSSSASAATGPGSLSQYGLGSGDPATKAVIRHPPFPSSHTTSHLPPHHPHSSTAIVSPTTGRVTFGEHTTRAEDGGHIGNERLSATWQAFAHTSTPILKRLAAVYHETVFPINRAFFCSVMAASALASARARDGALSSPTGGTSGNGKLAASSAVSANPSGVGAAAIDMPPEMFYAAAEEALPKDILQCRDFDYLRALALLSIASIQDAKIAVMQKYIGHYFTLLAINQWHDEANWPPGLHATEIEERRRLYWSTYTLDVFTSIIWDGCIHFQESHAKVEYPTGLTELEQERLEHRKQRQQQQQQRRQRQGGRPSSSSSEDEPMPNAPGSLSPSWMIGWNFTTDLYRILEHNLNKLRSRSSKFNLLGETTTPGSFRVSSQDRVNELYSSLPAVFKQIEPATGDPARDIFGFQAANIQATMALLEMVHLSLEIEVDIERKCSVVHNVLQTFHKVPRAYMRAISAPLIYHIGGIGVILGTVMEGPLSENSYRLVRDLLLSMALLLESLETFLHRSAGTGQRLRTLVSRLEGYYLSMRSQTQEGGSDGAKNRQNSIISNTSSSSNNSGLSTPRPTNDTAMPTKPENSPPTPRTFEQPQAHGGNTGNYRPAGGHVGPLPDANGSAKMGSIENSGGSLASFSSQQQQQQQHHHHHPHSHQHVYHHQQQQQLPPHQPHHSSAQHLQEQPGHQAFASSSNPQGPLPPAVAGSLYDPQSQLPPHVAHPRHADGASNGGPLPTHIPPPPGSVPITGPGAPGVPGGPASWVTSATGPGLTTDVNMQFHLPDELLQDWTWPFAVSNNYLSF</sequence>
<dbReference type="SUPFAM" id="SSF57701">
    <property type="entry name" value="Zn2/Cys6 DNA-binding domain"/>
    <property type="match status" value="1"/>
</dbReference>
<name>S3CNM1_OPHP1</name>
<dbReference type="Gene3D" id="4.10.240.10">
    <property type="entry name" value="Zn(2)-C6 fungal-type DNA-binding domain"/>
    <property type="match status" value="1"/>
</dbReference>
<feature type="domain" description="Zn(2)-C6 fungal-type" evidence="4">
    <location>
        <begin position="20"/>
        <end position="54"/>
    </location>
</feature>
<dbReference type="Pfam" id="PF04082">
    <property type="entry name" value="Fungal_trans"/>
    <property type="match status" value="1"/>
</dbReference>
<dbReference type="AlphaFoldDB" id="S3CNM1"/>
<dbReference type="PANTHER" id="PTHR46910:SF18">
    <property type="entry name" value="ZN(II)2CYS6 TRANSCRIPTION FACTOR (EUROFUNG)"/>
    <property type="match status" value="1"/>
</dbReference>
<dbReference type="SMART" id="SM00066">
    <property type="entry name" value="GAL4"/>
    <property type="match status" value="1"/>
</dbReference>
<evidence type="ECO:0000256" key="3">
    <source>
        <dbReference type="SAM" id="MobiDB-lite"/>
    </source>
</evidence>
<organism evidence="5 6">
    <name type="scientific">Ophiostoma piceae (strain UAMH 11346)</name>
    <name type="common">Sap stain fungus</name>
    <dbReference type="NCBI Taxonomy" id="1262450"/>
    <lineage>
        <taxon>Eukaryota</taxon>
        <taxon>Fungi</taxon>
        <taxon>Dikarya</taxon>
        <taxon>Ascomycota</taxon>
        <taxon>Pezizomycotina</taxon>
        <taxon>Sordariomycetes</taxon>
        <taxon>Sordariomycetidae</taxon>
        <taxon>Ophiostomatales</taxon>
        <taxon>Ophiostomataceae</taxon>
        <taxon>Ophiostoma</taxon>
    </lineage>
</organism>
<dbReference type="HOGENOM" id="CLU_016203_1_0_1"/>
<dbReference type="PANTHER" id="PTHR46910">
    <property type="entry name" value="TRANSCRIPTION FACTOR PDR1"/>
    <property type="match status" value="1"/>
</dbReference>
<reference evidence="5 6" key="1">
    <citation type="journal article" date="2013" name="BMC Genomics">
        <title>The genome and transcriptome of the pine saprophyte Ophiostoma piceae, and a comparison with the bark beetle-associated pine pathogen Grosmannia clavigera.</title>
        <authorList>
            <person name="Haridas S."/>
            <person name="Wang Y."/>
            <person name="Lim L."/>
            <person name="Massoumi Alamouti S."/>
            <person name="Jackman S."/>
            <person name="Docking R."/>
            <person name="Robertson G."/>
            <person name="Birol I."/>
            <person name="Bohlmann J."/>
            <person name="Breuil C."/>
        </authorList>
    </citation>
    <scope>NUCLEOTIDE SEQUENCE [LARGE SCALE GENOMIC DNA]</scope>
    <source>
        <strain evidence="5 6">UAMH 11346</strain>
    </source>
</reference>
<dbReference type="InterPro" id="IPR001138">
    <property type="entry name" value="Zn2Cys6_DnaBD"/>
</dbReference>
<dbReference type="VEuPathDB" id="FungiDB:F503_00921"/>
<dbReference type="PROSITE" id="PS50048">
    <property type="entry name" value="ZN2_CY6_FUNGAL_2"/>
    <property type="match status" value="1"/>
</dbReference>
<evidence type="ECO:0000313" key="5">
    <source>
        <dbReference type="EMBL" id="EPE08138.1"/>
    </source>
</evidence>
<keyword evidence="2" id="KW-0539">Nucleus</keyword>
<feature type="compositionally biased region" description="Polar residues" evidence="3">
    <location>
        <begin position="696"/>
        <end position="706"/>
    </location>
</feature>
<feature type="compositionally biased region" description="Low complexity" evidence="3">
    <location>
        <begin position="730"/>
        <end position="750"/>
    </location>
</feature>
<dbReference type="CDD" id="cd12148">
    <property type="entry name" value="fungal_TF_MHR"/>
    <property type="match status" value="1"/>
</dbReference>
<dbReference type="OMA" id="GDPWSTF"/>
<feature type="compositionally biased region" description="Low complexity" evidence="3">
    <location>
        <begin position="63"/>
        <end position="83"/>
    </location>
</feature>
<dbReference type="InterPro" id="IPR050987">
    <property type="entry name" value="AtrR-like"/>
</dbReference>
<evidence type="ECO:0000256" key="1">
    <source>
        <dbReference type="ARBA" id="ARBA00022723"/>
    </source>
</evidence>
<dbReference type="OrthoDB" id="2123952at2759"/>
<dbReference type="EMBL" id="KE148149">
    <property type="protein sequence ID" value="EPE08138.1"/>
    <property type="molecule type" value="Genomic_DNA"/>
</dbReference>
<dbReference type="PROSITE" id="PS00463">
    <property type="entry name" value="ZN2_CY6_FUNGAL_1"/>
    <property type="match status" value="1"/>
</dbReference>
<feature type="compositionally biased region" description="Basic residues" evidence="3">
    <location>
        <begin position="715"/>
        <end position="729"/>
    </location>
</feature>
<keyword evidence="1" id="KW-0479">Metal-binding</keyword>
<accession>S3CNM1</accession>
<protein>
    <submittedName>
        <fullName evidence="5">Zinc c6 transcription factor</fullName>
    </submittedName>
</protein>
<dbReference type="GO" id="GO:0003677">
    <property type="term" value="F:DNA binding"/>
    <property type="evidence" value="ECO:0007669"/>
    <property type="project" value="InterPro"/>
</dbReference>
<dbReference type="eggNOG" id="ENOG502QTPC">
    <property type="taxonomic scope" value="Eukaryota"/>
</dbReference>
<keyword evidence="6" id="KW-1185">Reference proteome</keyword>
<feature type="compositionally biased region" description="Low complexity" evidence="3">
    <location>
        <begin position="370"/>
        <end position="388"/>
    </location>
</feature>